<feature type="transmembrane region" description="Helical" evidence="7">
    <location>
        <begin position="75"/>
        <end position="92"/>
    </location>
</feature>
<dbReference type="PANTHER" id="PTHR43840:SF15">
    <property type="entry name" value="MITOCHONDRIAL METAL TRANSPORTER 1-RELATED"/>
    <property type="match status" value="1"/>
</dbReference>
<dbReference type="InterPro" id="IPR027470">
    <property type="entry name" value="Cation_efflux_CTD"/>
</dbReference>
<dbReference type="GO" id="GO:0006882">
    <property type="term" value="P:intracellular zinc ion homeostasis"/>
    <property type="evidence" value="ECO:0007669"/>
    <property type="project" value="TreeGrafter"/>
</dbReference>
<dbReference type="GO" id="GO:0015341">
    <property type="term" value="F:zinc efflux antiporter activity"/>
    <property type="evidence" value="ECO:0007669"/>
    <property type="project" value="TreeGrafter"/>
</dbReference>
<dbReference type="InterPro" id="IPR050291">
    <property type="entry name" value="CDF_Transporter"/>
</dbReference>
<evidence type="ECO:0000256" key="7">
    <source>
        <dbReference type="SAM" id="Phobius"/>
    </source>
</evidence>
<keyword evidence="11" id="KW-1185">Reference proteome</keyword>
<feature type="domain" description="Cation efflux protein transmembrane" evidence="8">
    <location>
        <begin position="8"/>
        <end position="200"/>
    </location>
</feature>
<name>A0A0J8D9V2_CLOCY</name>
<dbReference type="GO" id="GO:0015086">
    <property type="term" value="F:cadmium ion transmembrane transporter activity"/>
    <property type="evidence" value="ECO:0007669"/>
    <property type="project" value="TreeGrafter"/>
</dbReference>
<dbReference type="InterPro" id="IPR058533">
    <property type="entry name" value="Cation_efflux_TM"/>
</dbReference>
<dbReference type="EMBL" id="LFVU01000004">
    <property type="protein sequence ID" value="KMT22835.1"/>
    <property type="molecule type" value="Genomic_DNA"/>
</dbReference>
<dbReference type="InterPro" id="IPR027469">
    <property type="entry name" value="Cation_efflux_TMD_sf"/>
</dbReference>
<dbReference type="GO" id="GO:0005886">
    <property type="term" value="C:plasma membrane"/>
    <property type="evidence" value="ECO:0007669"/>
    <property type="project" value="TreeGrafter"/>
</dbReference>
<dbReference type="SUPFAM" id="SSF161111">
    <property type="entry name" value="Cation efflux protein transmembrane domain-like"/>
    <property type="match status" value="1"/>
</dbReference>
<evidence type="ECO:0000256" key="4">
    <source>
        <dbReference type="ARBA" id="ARBA00022692"/>
    </source>
</evidence>
<dbReference type="GO" id="GO:0015093">
    <property type="term" value="F:ferrous iron transmembrane transporter activity"/>
    <property type="evidence" value="ECO:0007669"/>
    <property type="project" value="TreeGrafter"/>
</dbReference>
<evidence type="ECO:0000256" key="3">
    <source>
        <dbReference type="ARBA" id="ARBA00022448"/>
    </source>
</evidence>
<evidence type="ECO:0000256" key="2">
    <source>
        <dbReference type="ARBA" id="ARBA00008114"/>
    </source>
</evidence>
<dbReference type="Gene3D" id="3.30.70.1350">
    <property type="entry name" value="Cation efflux protein, cytoplasmic domain"/>
    <property type="match status" value="1"/>
</dbReference>
<proteinExistence type="inferred from homology"/>
<sequence>MNKKSAALLSIFSNSFLIIFKLISGILMGSISVLSEAIHSGLDLVASIIAFISIKQSMKPKDEEHPFGHGKFENVSGFVEAILIFIAAGIIIVEASKKLIGGVQIESLNAGIIVMLISSLINLCISMLLFKIAKKEDSIALEADAMHLLTDVFTSFGVFLGLIVIKITGIQIIDPIIAIVVATMIIKASIDLTKKSLIDLVDTSLPPEDLNKIKELLSSHPRIKSFHKLRTRKSGATREIDFHICVDEEISIFDAHSISHEVKEEIEKELLGGYVTVHIEPECEKES</sequence>
<dbReference type="RefSeq" id="WP_048569569.1">
    <property type="nucleotide sequence ID" value="NZ_LFVU01000004.1"/>
</dbReference>
<keyword evidence="4 7" id="KW-0812">Transmembrane</keyword>
<dbReference type="Pfam" id="PF01545">
    <property type="entry name" value="Cation_efflux"/>
    <property type="match status" value="1"/>
</dbReference>
<dbReference type="NCBIfam" id="TIGR01297">
    <property type="entry name" value="CDF"/>
    <property type="match status" value="1"/>
</dbReference>
<evidence type="ECO:0000256" key="5">
    <source>
        <dbReference type="ARBA" id="ARBA00022989"/>
    </source>
</evidence>
<dbReference type="PANTHER" id="PTHR43840">
    <property type="entry name" value="MITOCHONDRIAL METAL TRANSPORTER 1-RELATED"/>
    <property type="match status" value="1"/>
</dbReference>
<dbReference type="PATRIC" id="fig|1121307.3.peg.2007"/>
<dbReference type="InterPro" id="IPR036837">
    <property type="entry name" value="Cation_efflux_CTD_sf"/>
</dbReference>
<dbReference type="Pfam" id="PF16916">
    <property type="entry name" value="ZT_dimer"/>
    <property type="match status" value="1"/>
</dbReference>
<evidence type="ECO:0000313" key="11">
    <source>
        <dbReference type="Proteomes" id="UP000036756"/>
    </source>
</evidence>
<evidence type="ECO:0000259" key="9">
    <source>
        <dbReference type="Pfam" id="PF16916"/>
    </source>
</evidence>
<keyword evidence="5 7" id="KW-1133">Transmembrane helix</keyword>
<gene>
    <name evidence="10" type="ORF">CLCY_5c00740</name>
</gene>
<evidence type="ECO:0000259" key="8">
    <source>
        <dbReference type="Pfam" id="PF01545"/>
    </source>
</evidence>
<feature type="transmembrane region" description="Helical" evidence="7">
    <location>
        <begin position="112"/>
        <end position="133"/>
    </location>
</feature>
<keyword evidence="6 7" id="KW-0472">Membrane</keyword>
<dbReference type="Proteomes" id="UP000036756">
    <property type="component" value="Unassembled WGS sequence"/>
</dbReference>
<dbReference type="AlphaFoldDB" id="A0A0J8D9V2"/>
<accession>A0A0J8D9V2</accession>
<dbReference type="SUPFAM" id="SSF160240">
    <property type="entry name" value="Cation efflux protein cytoplasmic domain-like"/>
    <property type="match status" value="1"/>
</dbReference>
<comment type="caution">
    <text evidence="10">The sequence shown here is derived from an EMBL/GenBank/DDBJ whole genome shotgun (WGS) entry which is preliminary data.</text>
</comment>
<dbReference type="STRING" id="1121307.CLCY_5c00740"/>
<evidence type="ECO:0000256" key="6">
    <source>
        <dbReference type="ARBA" id="ARBA00023136"/>
    </source>
</evidence>
<comment type="similarity">
    <text evidence="2">Belongs to the cation diffusion facilitator (CDF) transporter (TC 2.A.4) family.</text>
</comment>
<organism evidence="10 11">
    <name type="scientific">Clostridium cylindrosporum DSM 605</name>
    <dbReference type="NCBI Taxonomy" id="1121307"/>
    <lineage>
        <taxon>Bacteria</taxon>
        <taxon>Bacillati</taxon>
        <taxon>Bacillota</taxon>
        <taxon>Clostridia</taxon>
        <taxon>Eubacteriales</taxon>
        <taxon>Clostridiaceae</taxon>
        <taxon>Clostridium</taxon>
    </lineage>
</organism>
<keyword evidence="3" id="KW-0813">Transport</keyword>
<evidence type="ECO:0000313" key="10">
    <source>
        <dbReference type="EMBL" id="KMT22835.1"/>
    </source>
</evidence>
<dbReference type="OrthoDB" id="9806522at2"/>
<feature type="domain" description="Cation efflux protein cytoplasmic" evidence="9">
    <location>
        <begin position="205"/>
        <end position="282"/>
    </location>
</feature>
<feature type="transmembrane region" description="Helical" evidence="7">
    <location>
        <begin position="37"/>
        <end position="54"/>
    </location>
</feature>
<evidence type="ECO:0000256" key="1">
    <source>
        <dbReference type="ARBA" id="ARBA00004141"/>
    </source>
</evidence>
<comment type="subcellular location">
    <subcellularLocation>
        <location evidence="1">Membrane</location>
        <topology evidence="1">Multi-pass membrane protein</topology>
    </subcellularLocation>
</comment>
<dbReference type="Gene3D" id="1.20.1510.10">
    <property type="entry name" value="Cation efflux protein transmembrane domain"/>
    <property type="match status" value="1"/>
</dbReference>
<feature type="transmembrane region" description="Helical" evidence="7">
    <location>
        <begin position="7"/>
        <end position="31"/>
    </location>
</feature>
<dbReference type="InterPro" id="IPR002524">
    <property type="entry name" value="Cation_efflux"/>
</dbReference>
<protein>
    <submittedName>
        <fullName evidence="10">Cation diffusion facilitator family transporter</fullName>
    </submittedName>
</protein>
<reference evidence="10 11" key="1">
    <citation type="submission" date="2015-06" db="EMBL/GenBank/DDBJ databases">
        <title>Draft genome sequence of the purine-degrading Clostridium cylindrosporum HC-1 (DSM 605).</title>
        <authorList>
            <person name="Poehlein A."/>
            <person name="Schiel-Bengelsdorf B."/>
            <person name="Bengelsdorf F."/>
            <person name="Daniel R."/>
            <person name="Duerre P."/>
        </authorList>
    </citation>
    <scope>NUCLEOTIDE SEQUENCE [LARGE SCALE GENOMIC DNA]</scope>
    <source>
        <strain evidence="10 11">DSM 605</strain>
    </source>
</reference>